<reference evidence="1 2" key="1">
    <citation type="journal article" date="2021" name="Elife">
        <title>Chloroplast acquisition without the gene transfer in kleptoplastic sea slugs, Plakobranchus ocellatus.</title>
        <authorList>
            <person name="Maeda T."/>
            <person name="Takahashi S."/>
            <person name="Yoshida T."/>
            <person name="Shimamura S."/>
            <person name="Takaki Y."/>
            <person name="Nagai Y."/>
            <person name="Toyoda A."/>
            <person name="Suzuki Y."/>
            <person name="Arimoto A."/>
            <person name="Ishii H."/>
            <person name="Satoh N."/>
            <person name="Nishiyama T."/>
            <person name="Hasebe M."/>
            <person name="Maruyama T."/>
            <person name="Minagawa J."/>
            <person name="Obokata J."/>
            <person name="Shigenobu S."/>
        </authorList>
    </citation>
    <scope>NUCLEOTIDE SEQUENCE [LARGE SCALE GENOMIC DNA]</scope>
</reference>
<protein>
    <submittedName>
        <fullName evidence="1">Uncharacterized protein</fullName>
    </submittedName>
</protein>
<accession>A0AAV4D845</accession>
<comment type="caution">
    <text evidence="1">The sequence shown here is derived from an EMBL/GenBank/DDBJ whole genome shotgun (WGS) entry which is preliminary data.</text>
</comment>
<sequence length="71" mass="6887">MVIELTLHELLCCGFESTTGVGLARDTKPDFNLFWTAAATLDYFCGAGGGGGGGDGGGGGGDVGSASGGKK</sequence>
<keyword evidence="2" id="KW-1185">Reference proteome</keyword>
<evidence type="ECO:0000313" key="1">
    <source>
        <dbReference type="EMBL" id="GFO40316.1"/>
    </source>
</evidence>
<proteinExistence type="predicted"/>
<dbReference type="EMBL" id="BLXT01007613">
    <property type="protein sequence ID" value="GFO40316.1"/>
    <property type="molecule type" value="Genomic_DNA"/>
</dbReference>
<dbReference type="AlphaFoldDB" id="A0AAV4D845"/>
<organism evidence="1 2">
    <name type="scientific">Plakobranchus ocellatus</name>
    <dbReference type="NCBI Taxonomy" id="259542"/>
    <lineage>
        <taxon>Eukaryota</taxon>
        <taxon>Metazoa</taxon>
        <taxon>Spiralia</taxon>
        <taxon>Lophotrochozoa</taxon>
        <taxon>Mollusca</taxon>
        <taxon>Gastropoda</taxon>
        <taxon>Heterobranchia</taxon>
        <taxon>Euthyneura</taxon>
        <taxon>Panpulmonata</taxon>
        <taxon>Sacoglossa</taxon>
        <taxon>Placobranchoidea</taxon>
        <taxon>Plakobranchidae</taxon>
        <taxon>Plakobranchus</taxon>
    </lineage>
</organism>
<gene>
    <name evidence="1" type="ORF">PoB_006682100</name>
</gene>
<name>A0AAV4D845_9GAST</name>
<dbReference type="Proteomes" id="UP000735302">
    <property type="component" value="Unassembled WGS sequence"/>
</dbReference>
<evidence type="ECO:0000313" key="2">
    <source>
        <dbReference type="Proteomes" id="UP000735302"/>
    </source>
</evidence>